<dbReference type="SUPFAM" id="SSF160240">
    <property type="entry name" value="Cation efflux protein cytoplasmic domain-like"/>
    <property type="match status" value="1"/>
</dbReference>
<proteinExistence type="predicted"/>
<dbReference type="RefSeq" id="WP_236031903.1">
    <property type="nucleotide sequence ID" value="NZ_BNJF01000008.1"/>
</dbReference>
<evidence type="ECO:0000313" key="3">
    <source>
        <dbReference type="Proteomes" id="UP000612362"/>
    </source>
</evidence>
<comment type="caution">
    <text evidence="2">The sequence shown here is derived from an EMBL/GenBank/DDBJ whole genome shotgun (WGS) entry which is preliminary data.</text>
</comment>
<dbReference type="AlphaFoldDB" id="A0A8J3IG99"/>
<protein>
    <recommendedName>
        <fullName evidence="1">Cation efflux protein cytoplasmic domain-containing protein</fullName>
    </recommendedName>
</protein>
<name>A0A8J3IG99_9CHLR</name>
<gene>
    <name evidence="2" type="ORF">KSX_87820</name>
</gene>
<dbReference type="Gene3D" id="3.30.70.1350">
    <property type="entry name" value="Cation efflux protein, cytoplasmic domain"/>
    <property type="match status" value="1"/>
</dbReference>
<sequence length="75" mass="8628">MPISIPNTVIVPGQWKVLKGHTVCEEIELAIRKALPESTVFTHLEPKEDPVSFGDIELLIERWSKQHPLWWEGRA</sequence>
<accession>A0A8J3IG99</accession>
<evidence type="ECO:0000313" key="2">
    <source>
        <dbReference type="EMBL" id="GHO50619.1"/>
    </source>
</evidence>
<dbReference type="InterPro" id="IPR027470">
    <property type="entry name" value="Cation_efflux_CTD"/>
</dbReference>
<reference evidence="2" key="1">
    <citation type="submission" date="2020-10" db="EMBL/GenBank/DDBJ databases">
        <title>Taxonomic study of unclassified bacteria belonging to the class Ktedonobacteria.</title>
        <authorList>
            <person name="Yabe S."/>
            <person name="Wang C.M."/>
            <person name="Zheng Y."/>
            <person name="Sakai Y."/>
            <person name="Cavaletti L."/>
            <person name="Monciardini P."/>
            <person name="Donadio S."/>
        </authorList>
    </citation>
    <scope>NUCLEOTIDE SEQUENCE</scope>
    <source>
        <strain evidence="2">SOSP1-1</strain>
    </source>
</reference>
<feature type="domain" description="Cation efflux protein cytoplasmic" evidence="1">
    <location>
        <begin position="9"/>
        <end position="46"/>
    </location>
</feature>
<evidence type="ECO:0000259" key="1">
    <source>
        <dbReference type="Pfam" id="PF16916"/>
    </source>
</evidence>
<organism evidence="2 3">
    <name type="scientific">Ktedonospora formicarum</name>
    <dbReference type="NCBI Taxonomy" id="2778364"/>
    <lineage>
        <taxon>Bacteria</taxon>
        <taxon>Bacillati</taxon>
        <taxon>Chloroflexota</taxon>
        <taxon>Ktedonobacteria</taxon>
        <taxon>Ktedonobacterales</taxon>
        <taxon>Ktedonobacteraceae</taxon>
        <taxon>Ktedonospora</taxon>
    </lineage>
</organism>
<dbReference type="Proteomes" id="UP000612362">
    <property type="component" value="Unassembled WGS sequence"/>
</dbReference>
<dbReference type="InterPro" id="IPR036837">
    <property type="entry name" value="Cation_efflux_CTD_sf"/>
</dbReference>
<keyword evidence="3" id="KW-1185">Reference proteome</keyword>
<dbReference type="EMBL" id="BNJF01000008">
    <property type="protein sequence ID" value="GHO50619.1"/>
    <property type="molecule type" value="Genomic_DNA"/>
</dbReference>
<dbReference type="Pfam" id="PF16916">
    <property type="entry name" value="ZT_dimer"/>
    <property type="match status" value="1"/>
</dbReference>